<proteinExistence type="predicted"/>
<accession>A0ABR7JED1</accession>
<dbReference type="EMBL" id="JACRUM010000002">
    <property type="protein sequence ID" value="MBC5862859.1"/>
    <property type="molecule type" value="Genomic_DNA"/>
</dbReference>
<evidence type="ECO:0000313" key="2">
    <source>
        <dbReference type="Proteomes" id="UP000621670"/>
    </source>
</evidence>
<name>A0ABR7JED1_9FLAO</name>
<keyword evidence="2" id="KW-1185">Reference proteome</keyword>
<comment type="caution">
    <text evidence="1">The sequence shown here is derived from an EMBL/GenBank/DDBJ whole genome shotgun (WGS) entry which is preliminary data.</text>
</comment>
<evidence type="ECO:0000313" key="1">
    <source>
        <dbReference type="EMBL" id="MBC5862859.1"/>
    </source>
</evidence>
<dbReference type="RefSeq" id="WP_166134105.1">
    <property type="nucleotide sequence ID" value="NZ_JAAOBY010000002.1"/>
</dbReference>
<organism evidence="1 2">
    <name type="scientific">Flavobacterium turcicum</name>
    <dbReference type="NCBI Taxonomy" id="2764718"/>
    <lineage>
        <taxon>Bacteria</taxon>
        <taxon>Pseudomonadati</taxon>
        <taxon>Bacteroidota</taxon>
        <taxon>Flavobacteriia</taxon>
        <taxon>Flavobacteriales</taxon>
        <taxon>Flavobacteriaceae</taxon>
        <taxon>Flavobacterium</taxon>
    </lineage>
</organism>
<protein>
    <recommendedName>
        <fullName evidence="3">Lipoprotein</fullName>
    </recommendedName>
</protein>
<sequence length="176" mass="20346">MEKLFYPIIVISILINSCTNPTLNKKLATEIITMKYKYPKVLDYDMYCSDPKYAQKVLNAGLEKKGFVLVQRTQKLKDLGKPLIQFTNAAKPYLLITTQEDEKYHIQKVKIADETFDEIETIIFENNSKQARVNYSTKIKSTVFASLLKSNLSKKHYTVYFVLTEAGWRIADKSDI</sequence>
<reference evidence="1 2" key="1">
    <citation type="submission" date="2020-08" db="EMBL/GenBank/DDBJ databases">
        <title>Description of novel Flavobacterium F-400 isolate.</title>
        <authorList>
            <person name="Saticioglu I."/>
            <person name="Duman M."/>
            <person name="Altun S."/>
        </authorList>
    </citation>
    <scope>NUCLEOTIDE SEQUENCE [LARGE SCALE GENOMIC DNA]</scope>
    <source>
        <strain evidence="1 2">F-400</strain>
    </source>
</reference>
<evidence type="ECO:0008006" key="3">
    <source>
        <dbReference type="Google" id="ProtNLM"/>
    </source>
</evidence>
<dbReference type="Proteomes" id="UP000621670">
    <property type="component" value="Unassembled WGS sequence"/>
</dbReference>
<gene>
    <name evidence="1" type="ORF">H8R26_05435</name>
</gene>